<keyword evidence="1" id="KW-0472">Membrane</keyword>
<name>A0A2G5SY34_9PELO</name>
<organism evidence="3 4">
    <name type="scientific">Caenorhabditis nigoni</name>
    <dbReference type="NCBI Taxonomy" id="1611254"/>
    <lineage>
        <taxon>Eukaryota</taxon>
        <taxon>Metazoa</taxon>
        <taxon>Ecdysozoa</taxon>
        <taxon>Nematoda</taxon>
        <taxon>Chromadorea</taxon>
        <taxon>Rhabditida</taxon>
        <taxon>Rhabditina</taxon>
        <taxon>Rhabditomorpha</taxon>
        <taxon>Rhabditoidea</taxon>
        <taxon>Rhabditidae</taxon>
        <taxon>Peloderinae</taxon>
        <taxon>Caenorhabditis</taxon>
    </lineage>
</organism>
<dbReference type="EMBL" id="PDUG01000006">
    <property type="protein sequence ID" value="PIC19940.1"/>
    <property type="molecule type" value="Genomic_DNA"/>
</dbReference>
<proteinExistence type="predicted"/>
<evidence type="ECO:0000313" key="3">
    <source>
        <dbReference type="EMBL" id="PIC19940.1"/>
    </source>
</evidence>
<feature type="transmembrane region" description="Helical" evidence="1">
    <location>
        <begin position="165"/>
        <end position="185"/>
    </location>
</feature>
<feature type="chain" id="PRO_5013761280" evidence="2">
    <location>
        <begin position="19"/>
        <end position="213"/>
    </location>
</feature>
<keyword evidence="1" id="KW-1133">Transmembrane helix</keyword>
<keyword evidence="4" id="KW-1185">Reference proteome</keyword>
<reference evidence="4" key="1">
    <citation type="submission" date="2017-10" db="EMBL/GenBank/DDBJ databases">
        <title>Rapid genome shrinkage in a self-fertile nematode reveals novel sperm competition proteins.</title>
        <authorList>
            <person name="Yin D."/>
            <person name="Schwarz E.M."/>
            <person name="Thomas C.G."/>
            <person name="Felde R.L."/>
            <person name="Korf I.F."/>
            <person name="Cutter A.D."/>
            <person name="Schartner C.M."/>
            <person name="Ralston E.J."/>
            <person name="Meyer B.J."/>
            <person name="Haag E.S."/>
        </authorList>
    </citation>
    <scope>NUCLEOTIDE SEQUENCE [LARGE SCALE GENOMIC DNA]</scope>
    <source>
        <strain evidence="4">JU1422</strain>
    </source>
</reference>
<comment type="caution">
    <text evidence="3">The sequence shown here is derived from an EMBL/GenBank/DDBJ whole genome shotgun (WGS) entry which is preliminary data.</text>
</comment>
<dbReference type="OrthoDB" id="10288679at2759"/>
<keyword evidence="2" id="KW-0732">Signal</keyword>
<evidence type="ECO:0000256" key="2">
    <source>
        <dbReference type="SAM" id="SignalP"/>
    </source>
</evidence>
<protein>
    <submittedName>
        <fullName evidence="3">Uncharacterized protein</fullName>
    </submittedName>
</protein>
<keyword evidence="1" id="KW-0812">Transmembrane</keyword>
<gene>
    <name evidence="3" type="primary">Cni-T08D10.5</name>
    <name evidence="3" type="synonym">Cnig_chr_X.g25301</name>
    <name evidence="3" type="ORF">B9Z55_025301</name>
</gene>
<sequence>MRYHIVLLLLLGVTTINARKLEKEVSSDEILSAFNMMNEAKLGIHYEDQVKPLPMHFNENGTIFFEFGNETGIVYRGTPLDILSTLKWSPEEAVYLFIDISYPGASILLSRCNGRPINLKASVVHHEIKLSCKLMENVDCMDLHLIRTEGPAHGQITVVNKPRTWFHVHIIAMVLISICIVILLVRRLVYIILRVVFPYHLMDEGQRPDQEYY</sequence>
<evidence type="ECO:0000256" key="1">
    <source>
        <dbReference type="SAM" id="Phobius"/>
    </source>
</evidence>
<feature type="signal peptide" evidence="2">
    <location>
        <begin position="1"/>
        <end position="18"/>
    </location>
</feature>
<dbReference type="Proteomes" id="UP000230233">
    <property type="component" value="Chromosome X"/>
</dbReference>
<dbReference type="AlphaFoldDB" id="A0A2G5SY34"/>
<accession>A0A2G5SY34</accession>
<evidence type="ECO:0000313" key="4">
    <source>
        <dbReference type="Proteomes" id="UP000230233"/>
    </source>
</evidence>